<dbReference type="Proteomes" id="UP000499080">
    <property type="component" value="Unassembled WGS sequence"/>
</dbReference>
<comment type="caution">
    <text evidence="2">The sequence shown here is derived from an EMBL/GenBank/DDBJ whole genome shotgun (WGS) entry which is preliminary data.</text>
</comment>
<reference evidence="2 3" key="1">
    <citation type="journal article" date="2019" name="Sci. Rep.">
        <title>Orb-weaving spider Araneus ventricosus genome elucidates the spidroin gene catalogue.</title>
        <authorList>
            <person name="Kono N."/>
            <person name="Nakamura H."/>
            <person name="Ohtoshi R."/>
            <person name="Moran D.A.P."/>
            <person name="Shinohara A."/>
            <person name="Yoshida Y."/>
            <person name="Fujiwara M."/>
            <person name="Mori M."/>
            <person name="Tomita M."/>
            <person name="Arakawa K."/>
        </authorList>
    </citation>
    <scope>NUCLEOTIDE SEQUENCE [LARGE SCALE GENOMIC DNA]</scope>
</reference>
<evidence type="ECO:0000256" key="1">
    <source>
        <dbReference type="SAM" id="MobiDB-lite"/>
    </source>
</evidence>
<gene>
    <name evidence="2" type="ORF">AVEN_204876_1</name>
</gene>
<dbReference type="AlphaFoldDB" id="A0A4Y2UIK6"/>
<dbReference type="EMBL" id="BGPR01036979">
    <property type="protein sequence ID" value="GBO12443.1"/>
    <property type="molecule type" value="Genomic_DNA"/>
</dbReference>
<organism evidence="2 3">
    <name type="scientific">Araneus ventricosus</name>
    <name type="common">Orbweaver spider</name>
    <name type="synonym">Epeira ventricosa</name>
    <dbReference type="NCBI Taxonomy" id="182803"/>
    <lineage>
        <taxon>Eukaryota</taxon>
        <taxon>Metazoa</taxon>
        <taxon>Ecdysozoa</taxon>
        <taxon>Arthropoda</taxon>
        <taxon>Chelicerata</taxon>
        <taxon>Arachnida</taxon>
        <taxon>Araneae</taxon>
        <taxon>Araneomorphae</taxon>
        <taxon>Entelegynae</taxon>
        <taxon>Araneoidea</taxon>
        <taxon>Araneidae</taxon>
        <taxon>Araneus</taxon>
    </lineage>
</organism>
<name>A0A4Y2UIK6_ARAVE</name>
<accession>A0A4Y2UIK6</accession>
<evidence type="ECO:0000313" key="3">
    <source>
        <dbReference type="Proteomes" id="UP000499080"/>
    </source>
</evidence>
<keyword evidence="3" id="KW-1185">Reference proteome</keyword>
<evidence type="ECO:0000313" key="2">
    <source>
        <dbReference type="EMBL" id="GBO12443.1"/>
    </source>
</evidence>
<feature type="region of interest" description="Disordered" evidence="1">
    <location>
        <begin position="62"/>
        <end position="84"/>
    </location>
</feature>
<protein>
    <submittedName>
        <fullName evidence="2">Uncharacterized protein</fullName>
    </submittedName>
</protein>
<sequence>MNMRKNWGFNPVGWRGGSYRNRLEMLLRGGIIILASAFRFTTQRMAGGEWVVGKWLQVRSPKSARPFPKAPCFKGAGRKVSDKS</sequence>
<proteinExistence type="predicted"/>